<dbReference type="Gene3D" id="3.40.50.2300">
    <property type="match status" value="2"/>
</dbReference>
<evidence type="ECO:0000313" key="9">
    <source>
        <dbReference type="EMBL" id="MRI80967.1"/>
    </source>
</evidence>
<sequence>MVALFVFVLSVGPFAALKPVNAEGETYEIGVAIYQYNDNFMTLFRNELEAYFGELAEADGNTYNLEFQDGKNDQATQTEQLNNFIAQGKDLLIANLVDPTGADQIILSAQSAEIPVVLINREPNVSTMELWPGKTTYVGVDARQSGIYQGEMIAELDNHGDINGDGKVSYLMIMGDAGNVDAEQRTQYSIETLELTIPTESLGEHQRGNWDQAKGQEIAANALSQFGEELEVIFSNNDGMALGAVQAINGAGRVINEDIYIVGVDALPEVVELLGQGQFTGTVLNDHFNQSHTAAEVAVKLLTGEEVGSYFWHDYIKVMTAEDAELKRLDYLEETVEEYQQRLIDTYGE</sequence>
<evidence type="ECO:0000313" key="10">
    <source>
        <dbReference type="EMBL" id="MRI85832.1"/>
    </source>
</evidence>
<gene>
    <name evidence="10" type="ORF">GIY09_08125</name>
    <name evidence="9" type="ORF">GIY11_02850</name>
</gene>
<dbReference type="InterPro" id="IPR044085">
    <property type="entry name" value="MglB-like_PBP1"/>
</dbReference>
<evidence type="ECO:0000313" key="12">
    <source>
        <dbReference type="Proteomes" id="UP000469870"/>
    </source>
</evidence>
<dbReference type="CDD" id="cd01539">
    <property type="entry name" value="PBP1_GGBP"/>
    <property type="match status" value="1"/>
</dbReference>
<dbReference type="GO" id="GO:0046872">
    <property type="term" value="F:metal ion binding"/>
    <property type="evidence" value="ECO:0007669"/>
    <property type="project" value="UniProtKB-KW"/>
</dbReference>
<dbReference type="Proteomes" id="UP000469870">
    <property type="component" value="Unassembled WGS sequence"/>
</dbReference>
<dbReference type="InterPro" id="IPR025997">
    <property type="entry name" value="SBP_2_dom"/>
</dbReference>
<reference evidence="11 12" key="1">
    <citation type="submission" date="2019-11" db="EMBL/GenBank/DDBJ databases">
        <title>Characterisation of Fundicoccus ignavus gen. nov. sp. nov., a novel genus of the family Aerococcaceae isolated from bulk tank milk.</title>
        <authorList>
            <person name="Siebert A."/>
            <person name="Huptas C."/>
            <person name="Wenning M."/>
            <person name="Scherer S."/>
            <person name="Doll E.V."/>
        </authorList>
    </citation>
    <scope>NUCLEOTIDE SEQUENCE [LARGE SCALE GENOMIC DNA]</scope>
    <source>
        <strain evidence="9 12">DSM 109653</strain>
        <strain evidence="10 11">WS4759</strain>
    </source>
</reference>
<keyword evidence="4 7" id="KW-0732">Signal</keyword>
<evidence type="ECO:0000256" key="6">
    <source>
        <dbReference type="ARBA" id="ARBA00034344"/>
    </source>
</evidence>
<comment type="subcellular location">
    <subcellularLocation>
        <location evidence="1">Cell envelope</location>
    </subcellularLocation>
</comment>
<comment type="subunit">
    <text evidence="5">The ABC transporter complex is composed of one ATP-binding protein (MglA), two transmembrane proteins (MglC) and a solute-binding protein (MglB).</text>
</comment>
<dbReference type="PANTHER" id="PTHR46847">
    <property type="entry name" value="D-ALLOSE-BINDING PERIPLASMIC PROTEIN-RELATED"/>
    <property type="match status" value="1"/>
</dbReference>
<dbReference type="InterPro" id="IPR028082">
    <property type="entry name" value="Peripla_BP_I"/>
</dbReference>
<dbReference type="Pfam" id="PF13407">
    <property type="entry name" value="Peripla_BP_4"/>
    <property type="match status" value="1"/>
</dbReference>
<dbReference type="EMBL" id="WJQS01000007">
    <property type="protein sequence ID" value="MRI85832.1"/>
    <property type="molecule type" value="Genomic_DNA"/>
</dbReference>
<evidence type="ECO:0000259" key="8">
    <source>
        <dbReference type="Pfam" id="PF13407"/>
    </source>
</evidence>
<feature type="signal peptide" evidence="7">
    <location>
        <begin position="1"/>
        <end position="15"/>
    </location>
</feature>
<evidence type="ECO:0000256" key="5">
    <source>
        <dbReference type="ARBA" id="ARBA00034323"/>
    </source>
</evidence>
<proteinExistence type="inferred from homology"/>
<dbReference type="Proteomes" id="UP000430975">
    <property type="component" value="Unassembled WGS sequence"/>
</dbReference>
<name>A0A6I2GIZ2_9LACT</name>
<comment type="caution">
    <text evidence="10">The sequence shown here is derived from an EMBL/GenBank/DDBJ whole genome shotgun (WGS) entry which is preliminary data.</text>
</comment>
<dbReference type="PANTHER" id="PTHR46847:SF1">
    <property type="entry name" value="D-ALLOSE-BINDING PERIPLASMIC PROTEIN-RELATED"/>
    <property type="match status" value="1"/>
</dbReference>
<keyword evidence="3" id="KW-0479">Metal-binding</keyword>
<evidence type="ECO:0000256" key="7">
    <source>
        <dbReference type="SAM" id="SignalP"/>
    </source>
</evidence>
<evidence type="ECO:0000256" key="1">
    <source>
        <dbReference type="ARBA" id="ARBA00004196"/>
    </source>
</evidence>
<protein>
    <recommendedName>
        <fullName evidence="6">D-galactose/methyl-galactoside binding periplasmic protein MglB</fullName>
    </recommendedName>
</protein>
<dbReference type="AlphaFoldDB" id="A0A6I2GIZ2"/>
<dbReference type="GO" id="GO:0030313">
    <property type="term" value="C:cell envelope"/>
    <property type="evidence" value="ECO:0007669"/>
    <property type="project" value="UniProtKB-SubCell"/>
</dbReference>
<evidence type="ECO:0000256" key="4">
    <source>
        <dbReference type="ARBA" id="ARBA00022729"/>
    </source>
</evidence>
<evidence type="ECO:0000256" key="3">
    <source>
        <dbReference type="ARBA" id="ARBA00022723"/>
    </source>
</evidence>
<evidence type="ECO:0000313" key="11">
    <source>
        <dbReference type="Proteomes" id="UP000430975"/>
    </source>
</evidence>
<feature type="domain" description="Periplasmic binding protein" evidence="8">
    <location>
        <begin position="29"/>
        <end position="306"/>
    </location>
</feature>
<evidence type="ECO:0000256" key="2">
    <source>
        <dbReference type="ARBA" id="ARBA00007639"/>
    </source>
</evidence>
<dbReference type="GO" id="GO:0030246">
    <property type="term" value="F:carbohydrate binding"/>
    <property type="evidence" value="ECO:0007669"/>
    <property type="project" value="InterPro"/>
</dbReference>
<accession>A0A6I2GIZ2</accession>
<dbReference type="EMBL" id="WJQR01000002">
    <property type="protein sequence ID" value="MRI80967.1"/>
    <property type="molecule type" value="Genomic_DNA"/>
</dbReference>
<keyword evidence="11" id="KW-1185">Reference proteome</keyword>
<organism evidence="10 11">
    <name type="scientific">Fundicoccus ignavus</name>
    <dbReference type="NCBI Taxonomy" id="2664442"/>
    <lineage>
        <taxon>Bacteria</taxon>
        <taxon>Bacillati</taxon>
        <taxon>Bacillota</taxon>
        <taxon>Bacilli</taxon>
        <taxon>Lactobacillales</taxon>
        <taxon>Aerococcaceae</taxon>
        <taxon>Fundicoccus</taxon>
    </lineage>
</organism>
<feature type="chain" id="PRO_5038248574" description="D-galactose/methyl-galactoside binding periplasmic protein MglB" evidence="7">
    <location>
        <begin position="16"/>
        <end position="349"/>
    </location>
</feature>
<dbReference type="SUPFAM" id="SSF53822">
    <property type="entry name" value="Periplasmic binding protein-like I"/>
    <property type="match status" value="1"/>
</dbReference>
<comment type="similarity">
    <text evidence="2">Belongs to the bacterial solute-binding protein 2 family.</text>
</comment>